<dbReference type="OrthoDB" id="203266at2759"/>
<dbReference type="EMBL" id="BEYU01000071">
    <property type="protein sequence ID" value="GBG30102.1"/>
    <property type="molecule type" value="Genomic_DNA"/>
</dbReference>
<dbReference type="InterPro" id="IPR037359">
    <property type="entry name" value="NST/OST"/>
</dbReference>
<evidence type="ECO:0000313" key="5">
    <source>
        <dbReference type="Proteomes" id="UP000241890"/>
    </source>
</evidence>
<dbReference type="PANTHER" id="PTHR10605">
    <property type="entry name" value="HEPARAN SULFATE SULFOTRANSFERASE"/>
    <property type="match status" value="1"/>
</dbReference>
<keyword evidence="5" id="KW-1185">Reference proteome</keyword>
<feature type="binding site" evidence="2">
    <location>
        <position position="637"/>
    </location>
    <ligand>
        <name>3'-phosphoadenylyl sulfate</name>
        <dbReference type="ChEBI" id="CHEBI:58339"/>
    </ligand>
</feature>
<dbReference type="Proteomes" id="UP000241890">
    <property type="component" value="Unassembled WGS sequence"/>
</dbReference>
<dbReference type="GO" id="GO:0008146">
    <property type="term" value="F:sulfotransferase activity"/>
    <property type="evidence" value="ECO:0007669"/>
    <property type="project" value="InterPro"/>
</dbReference>
<comment type="caution">
    <text evidence="4">The sequence shown here is derived from an EMBL/GenBank/DDBJ whole genome shotgun (WGS) entry which is preliminary data.</text>
</comment>
<keyword evidence="1 4" id="KW-0808">Transferase</keyword>
<dbReference type="PANTHER" id="PTHR10605:SF56">
    <property type="entry name" value="BIFUNCTIONAL HEPARAN SULFATE N-DEACETYLASE_N-SULFOTRANSFERASE"/>
    <property type="match status" value="1"/>
</dbReference>
<dbReference type="AlphaFoldDB" id="A0A2R5GGT9"/>
<organism evidence="4 5">
    <name type="scientific">Hondaea fermentalgiana</name>
    <dbReference type="NCBI Taxonomy" id="2315210"/>
    <lineage>
        <taxon>Eukaryota</taxon>
        <taxon>Sar</taxon>
        <taxon>Stramenopiles</taxon>
        <taxon>Bigyra</taxon>
        <taxon>Labyrinthulomycetes</taxon>
        <taxon>Thraustochytrida</taxon>
        <taxon>Thraustochytriidae</taxon>
        <taxon>Hondaea</taxon>
    </lineage>
</organism>
<dbReference type="SUPFAM" id="SSF52540">
    <property type="entry name" value="P-loop containing nucleoside triphosphate hydrolases"/>
    <property type="match status" value="1"/>
</dbReference>
<dbReference type="Gene3D" id="3.40.50.300">
    <property type="entry name" value="P-loop containing nucleotide triphosphate hydrolases"/>
    <property type="match status" value="1"/>
</dbReference>
<evidence type="ECO:0000256" key="3">
    <source>
        <dbReference type="SAM" id="MobiDB-lite"/>
    </source>
</evidence>
<reference evidence="4 5" key="1">
    <citation type="submission" date="2017-12" db="EMBL/GenBank/DDBJ databases">
        <title>Sequencing, de novo assembly and annotation of complete genome of a new Thraustochytrid species, strain FCC1311.</title>
        <authorList>
            <person name="Sedici K."/>
            <person name="Godart F."/>
            <person name="Aiese Cigliano R."/>
            <person name="Sanseverino W."/>
            <person name="Barakat M."/>
            <person name="Ortet P."/>
            <person name="Marechal E."/>
            <person name="Cagnac O."/>
            <person name="Amato A."/>
        </authorList>
    </citation>
    <scope>NUCLEOTIDE SEQUENCE [LARGE SCALE GENOMIC DNA]</scope>
</reference>
<dbReference type="InterPro" id="IPR027417">
    <property type="entry name" value="P-loop_NTPase"/>
</dbReference>
<name>A0A2R5GGT9_9STRA</name>
<evidence type="ECO:0000313" key="4">
    <source>
        <dbReference type="EMBL" id="GBG30102.1"/>
    </source>
</evidence>
<evidence type="ECO:0000256" key="1">
    <source>
        <dbReference type="ARBA" id="ARBA00022679"/>
    </source>
</evidence>
<feature type="binding site" evidence="2">
    <location>
        <position position="764"/>
    </location>
    <ligand>
        <name>3'-phosphoadenylyl sulfate</name>
        <dbReference type="ChEBI" id="CHEBI:58339"/>
    </ligand>
</feature>
<evidence type="ECO:0000256" key="2">
    <source>
        <dbReference type="PIRSR" id="PIRSR637359-2"/>
    </source>
</evidence>
<gene>
    <name evidence="4" type="ORF">FCC1311_063222</name>
</gene>
<protein>
    <submittedName>
        <fullName evidence="4">Heparan sulfate glucosamine 3-O-sulfotransferase 4</fullName>
    </submittedName>
</protein>
<dbReference type="InParanoid" id="A0A2R5GGT9"/>
<accession>A0A2R5GGT9</accession>
<feature type="binding site" evidence="2">
    <location>
        <position position="645"/>
    </location>
    <ligand>
        <name>3'-phosphoadenylyl sulfate</name>
        <dbReference type="ChEBI" id="CHEBI:58339"/>
    </ligand>
</feature>
<feature type="region of interest" description="Disordered" evidence="3">
    <location>
        <begin position="357"/>
        <end position="392"/>
    </location>
</feature>
<sequence>METAHRAMACVLALGIVVAVLNLKLVDSRWFETGDDLFNEALRWEETFTVPFQEASSDTTLLGAGGPFAPSSADGVVGPSVVLVMGWGDAACRAVAETFADHVKWAAPLAYEEHLETTKKTLLAARAVVEYVGDVSLGAEVEVAHKLKPEIRLAAQDAIRALLAELETLSKKNGNVVAVVPHLRSPNVKSPRTGAHIRPVIVVEDGLAASFRDNDRLVDILGPSLVDEDVLDTICMLRLRPRDRNLTGDFASTNQRQFREAIFAGKIYTNAAAQKNTFETPPCQITDLPLFRNAIIWSKVSDALLRAHRTRLVLSTSSRGSMSATLPLMRVPSRDACKSILEHLAFRAASEAHPDSSVDHHFKQASTISVPSQPTSSRKRKRRSGSRVQNDAASELVKISPCSRFNEFAVERLTTHLAEDLELLLDTSILQAFGYETPLLSRSALANLPKALLSETQIDAGYCEEQVNLKRLSLEQRTKLTFSVARCLPSFLIIGAQKAGTDELGVWLNQIMYARRLDGGVEIHFFDCLGRGRGWRRPSCARARRAMMQADTHAGLENLTIALEAGQKRAFAWSELRKESIYLSSWWKQYLSLCNLFYTAYARRSMTFEKSPAYMDLSHPMDIVRMLPSAKLVFMVRDPVLRFVSSYFQMCSGMYQALDNCTYIDLRSRFDVLHREFDPESISHQIGDASVDYFVRRGLAHSMYAHWLQKWRAAFPDEQIMLVFSEHFRNFPQGVIFAIESFLGLRLPRQHHYFRPHKNKQGFYVLGEYSKANNPSHKSDPPSDFLHALRAFYRPHNTALRRLIDESGIHWRPLQEVPKDYKADFSLPSWLAKAD</sequence>
<dbReference type="Pfam" id="PF13469">
    <property type="entry name" value="Sulfotransfer_3"/>
    <property type="match status" value="1"/>
</dbReference>
<feature type="compositionally biased region" description="Polar residues" evidence="3">
    <location>
        <begin position="364"/>
        <end position="375"/>
    </location>
</feature>
<proteinExistence type="predicted"/>